<protein>
    <submittedName>
        <fullName evidence="9">Reverse transcriptase domain-containing protein</fullName>
    </submittedName>
</protein>
<dbReference type="SUPFAM" id="SSF53098">
    <property type="entry name" value="Ribonuclease H-like"/>
    <property type="match status" value="1"/>
</dbReference>
<evidence type="ECO:0000256" key="3">
    <source>
        <dbReference type="ARBA" id="ARBA00022722"/>
    </source>
</evidence>
<evidence type="ECO:0000313" key="9">
    <source>
        <dbReference type="EMBL" id="GEZ55034.1"/>
    </source>
</evidence>
<keyword evidence="5" id="KW-0378">Hydrolase</keyword>
<dbReference type="Gene3D" id="1.10.340.70">
    <property type="match status" value="1"/>
</dbReference>
<dbReference type="InterPro" id="IPR043502">
    <property type="entry name" value="DNA/RNA_pol_sf"/>
</dbReference>
<sequence length="462" mass="53696">MTRILKKDTPFIFSKECVESFQTLKRKLTEAPILIAPDWDMPFELICDASDFAIGAVLGQRQDKYFRPIHYASKTMTKAESNYTTTEKEMLAVVYAFEKCRSYLIMNKRIMYTNHSALKYLFAKKDSKARLLRWVLLLQEFTFKVINTKGVENLAADHLSRLENPHQNVLDPKEINESFPLETLNLVSTHGNSSTTWFADFTNYHAENFVVKGMSSQQKSKFFKDVKHYFWDDPFLFKICADQVIRRCVHDQEAIDILKACHYGPTGGHHGPNYTAKKVFDSGFYWPTIFRDAQDLVKNYDVCQRQGKISQRDQMPHNSIQVCEIFDVWGVDFMGPFSSSRGNKYILVDVDYLSKWVKAKALPINDARVVSGDHRKVQLNELNELCDQAYENSLIYKEKTKRIHDSKIKDRVFNIGDRYGTVELSQPDGPNFKVNGHRLKHYFEEDVPKMVVLDLQTFPKDH</sequence>
<dbReference type="Pfam" id="PF17917">
    <property type="entry name" value="RT_RNaseH"/>
    <property type="match status" value="1"/>
</dbReference>
<keyword evidence="2" id="KW-0548">Nucleotidyltransferase</keyword>
<dbReference type="Pfam" id="PF17921">
    <property type="entry name" value="Integrase_H2C2"/>
    <property type="match status" value="1"/>
</dbReference>
<dbReference type="FunFam" id="3.10.20.370:FF:000001">
    <property type="entry name" value="Retrovirus-related Pol polyprotein from transposon 17.6-like protein"/>
    <property type="match status" value="1"/>
</dbReference>
<keyword evidence="1" id="KW-0808">Transferase</keyword>
<proteinExistence type="predicted"/>
<dbReference type="GO" id="GO:0016787">
    <property type="term" value="F:hydrolase activity"/>
    <property type="evidence" value="ECO:0007669"/>
    <property type="project" value="UniProtKB-KW"/>
</dbReference>
<dbReference type="GO" id="GO:0003964">
    <property type="term" value="F:RNA-directed DNA polymerase activity"/>
    <property type="evidence" value="ECO:0007669"/>
    <property type="project" value="UniProtKB-KW"/>
</dbReference>
<dbReference type="InterPro" id="IPR036397">
    <property type="entry name" value="RNaseH_sf"/>
</dbReference>
<dbReference type="Gene3D" id="3.10.20.370">
    <property type="match status" value="1"/>
</dbReference>
<dbReference type="InterPro" id="IPR012337">
    <property type="entry name" value="RNaseH-like_sf"/>
</dbReference>
<dbReference type="InterPro" id="IPR041373">
    <property type="entry name" value="RT_RNaseH"/>
</dbReference>
<dbReference type="GO" id="GO:0003676">
    <property type="term" value="F:nucleic acid binding"/>
    <property type="evidence" value="ECO:0007669"/>
    <property type="project" value="InterPro"/>
</dbReference>
<evidence type="ECO:0000256" key="4">
    <source>
        <dbReference type="ARBA" id="ARBA00022759"/>
    </source>
</evidence>
<evidence type="ECO:0000256" key="2">
    <source>
        <dbReference type="ARBA" id="ARBA00022695"/>
    </source>
</evidence>
<evidence type="ECO:0000259" key="7">
    <source>
        <dbReference type="Pfam" id="PF17917"/>
    </source>
</evidence>
<accession>A0A699IF06</accession>
<organism evidence="9">
    <name type="scientific">Tanacetum cinerariifolium</name>
    <name type="common">Dalmatian daisy</name>
    <name type="synonym">Chrysanthemum cinerariifolium</name>
    <dbReference type="NCBI Taxonomy" id="118510"/>
    <lineage>
        <taxon>Eukaryota</taxon>
        <taxon>Viridiplantae</taxon>
        <taxon>Streptophyta</taxon>
        <taxon>Embryophyta</taxon>
        <taxon>Tracheophyta</taxon>
        <taxon>Spermatophyta</taxon>
        <taxon>Magnoliopsida</taxon>
        <taxon>eudicotyledons</taxon>
        <taxon>Gunneridae</taxon>
        <taxon>Pentapetalae</taxon>
        <taxon>asterids</taxon>
        <taxon>campanulids</taxon>
        <taxon>Asterales</taxon>
        <taxon>Asteraceae</taxon>
        <taxon>Asteroideae</taxon>
        <taxon>Anthemideae</taxon>
        <taxon>Anthemidinae</taxon>
        <taxon>Tanacetum</taxon>
    </lineage>
</organism>
<dbReference type="InterPro" id="IPR050951">
    <property type="entry name" value="Retrovirus_Pol_polyprotein"/>
</dbReference>
<dbReference type="Gene3D" id="3.30.420.10">
    <property type="entry name" value="Ribonuclease H-like superfamily/Ribonuclease H"/>
    <property type="match status" value="1"/>
</dbReference>
<feature type="domain" description="Reverse transcriptase RNase H-like" evidence="7">
    <location>
        <begin position="38"/>
        <end position="141"/>
    </location>
</feature>
<dbReference type="InterPro" id="IPR041588">
    <property type="entry name" value="Integrase_H2C2"/>
</dbReference>
<keyword evidence="6 9" id="KW-0695">RNA-directed DNA polymerase</keyword>
<gene>
    <name evidence="9" type="ORF">Tci_527007</name>
</gene>
<evidence type="ECO:0000256" key="6">
    <source>
        <dbReference type="ARBA" id="ARBA00022918"/>
    </source>
</evidence>
<dbReference type="GO" id="GO:0004519">
    <property type="term" value="F:endonuclease activity"/>
    <property type="evidence" value="ECO:0007669"/>
    <property type="project" value="UniProtKB-KW"/>
</dbReference>
<evidence type="ECO:0000256" key="5">
    <source>
        <dbReference type="ARBA" id="ARBA00022801"/>
    </source>
</evidence>
<dbReference type="PANTHER" id="PTHR37984">
    <property type="entry name" value="PROTEIN CBG26694"/>
    <property type="match status" value="1"/>
</dbReference>
<dbReference type="PANTHER" id="PTHR37984:SF5">
    <property type="entry name" value="PROTEIN NYNRIN-LIKE"/>
    <property type="match status" value="1"/>
</dbReference>
<keyword evidence="4" id="KW-0255">Endonuclease</keyword>
<feature type="domain" description="Integrase zinc-binding" evidence="8">
    <location>
        <begin position="252"/>
        <end position="306"/>
    </location>
</feature>
<evidence type="ECO:0000256" key="1">
    <source>
        <dbReference type="ARBA" id="ARBA00022679"/>
    </source>
</evidence>
<name>A0A699IF06_TANCI</name>
<dbReference type="CDD" id="cd09274">
    <property type="entry name" value="RNase_HI_RT_Ty3"/>
    <property type="match status" value="1"/>
</dbReference>
<dbReference type="EMBL" id="BKCJ010292677">
    <property type="protein sequence ID" value="GEZ55034.1"/>
    <property type="molecule type" value="Genomic_DNA"/>
</dbReference>
<dbReference type="SUPFAM" id="SSF56672">
    <property type="entry name" value="DNA/RNA polymerases"/>
    <property type="match status" value="1"/>
</dbReference>
<reference evidence="9" key="1">
    <citation type="journal article" date="2019" name="Sci. Rep.">
        <title>Draft genome of Tanacetum cinerariifolium, the natural source of mosquito coil.</title>
        <authorList>
            <person name="Yamashiro T."/>
            <person name="Shiraishi A."/>
            <person name="Satake H."/>
            <person name="Nakayama K."/>
        </authorList>
    </citation>
    <scope>NUCLEOTIDE SEQUENCE</scope>
</reference>
<comment type="caution">
    <text evidence="9">The sequence shown here is derived from an EMBL/GenBank/DDBJ whole genome shotgun (WGS) entry which is preliminary data.</text>
</comment>
<dbReference type="AlphaFoldDB" id="A0A699IF06"/>
<evidence type="ECO:0000259" key="8">
    <source>
        <dbReference type="Pfam" id="PF17921"/>
    </source>
</evidence>
<keyword evidence="3" id="KW-0540">Nuclease</keyword>